<protein>
    <submittedName>
        <fullName evidence="1">Uncharacterized protein</fullName>
    </submittedName>
</protein>
<proteinExistence type="predicted"/>
<organism evidence="1 2">
    <name type="scientific">Trichothecium roseum</name>
    <dbReference type="NCBI Taxonomy" id="47278"/>
    <lineage>
        <taxon>Eukaryota</taxon>
        <taxon>Fungi</taxon>
        <taxon>Dikarya</taxon>
        <taxon>Ascomycota</taxon>
        <taxon>Pezizomycotina</taxon>
        <taxon>Sordariomycetes</taxon>
        <taxon>Hypocreomycetidae</taxon>
        <taxon>Hypocreales</taxon>
        <taxon>Hypocreales incertae sedis</taxon>
        <taxon>Trichothecium</taxon>
    </lineage>
</organism>
<evidence type="ECO:0000313" key="2">
    <source>
        <dbReference type="Proteomes" id="UP001163324"/>
    </source>
</evidence>
<comment type="caution">
    <text evidence="1">The sequence shown here is derived from an EMBL/GenBank/DDBJ whole genome shotgun (WGS) entry which is preliminary data.</text>
</comment>
<accession>A0ACC0V0G5</accession>
<gene>
    <name evidence="1" type="ORF">N3K66_006237</name>
</gene>
<reference evidence="1" key="1">
    <citation type="submission" date="2022-10" db="EMBL/GenBank/DDBJ databases">
        <title>Complete Genome of Trichothecium roseum strain YXFP-22015, a Plant Pathogen Isolated from Citrus.</title>
        <authorList>
            <person name="Wang Y."/>
            <person name="Zhu L."/>
        </authorList>
    </citation>
    <scope>NUCLEOTIDE SEQUENCE</scope>
    <source>
        <strain evidence="1">YXFP-22015</strain>
    </source>
</reference>
<dbReference type="Proteomes" id="UP001163324">
    <property type="component" value="Chromosome 5"/>
</dbReference>
<evidence type="ECO:0000313" key="1">
    <source>
        <dbReference type="EMBL" id="KAI9899776.1"/>
    </source>
</evidence>
<name>A0ACC0V0G5_9HYPO</name>
<keyword evidence="2" id="KW-1185">Reference proteome</keyword>
<sequence>MTPFKPNLYVLSWGLYPRRVTIYLKERGILDRFNVREVPVLPTGLGDLPGKPKGTVPVLEYEPGRYIRQSSAILEYLEDVSDAAAAAAVNGRNDDNDKCSHGLRGKTPEDRARVRELLDLINEMCSLLGFYLHNASKAFSAAETQSPEAAGQAFKKVHKLLGDIDSMADAQGPFLAGGGEGSGEGLHRDRPSLADVVMLATAQFARHVYDVDLVGGYERLSRSVEAFERRESGALDEAPAGFRELARQLHVTILEE</sequence>
<dbReference type="EMBL" id="CM047944">
    <property type="protein sequence ID" value="KAI9899776.1"/>
    <property type="molecule type" value="Genomic_DNA"/>
</dbReference>